<feature type="signal peptide" evidence="10">
    <location>
        <begin position="1"/>
        <end position="20"/>
    </location>
</feature>
<dbReference type="Pfam" id="PF14828">
    <property type="entry name" value="Amnionless"/>
    <property type="match status" value="1"/>
</dbReference>
<sequence length="432" mass="46547">WGPMGRITALLATAATAVYKQWIPNTNFETASNWDKGRVPCASDVVRFEENQVISVFVRSPHALTDMVRPCAEVLGRRVRAGLVLECCATVRFADAEHHAWFDPRLWQAVSPGGELEPSGHIFSVDEERVPCRYDDVLFQPETSFRVNVDSSQQVIHLRSISLMGQELISPEAWAGYLQGPSAALQFHGNGTLQVTGSGCLDKSGCACGNTLDGHRICTALLRALGGQCPAPACQSPLQPLGHCCPVCGDPLQPFGAFCISTNAQLCFFQRKYLAQGVQCSRMGSTGVPSRARVALLSRSLAALKPGTCRASQRSMGEKASAWNMVETKSLSSNPADKKTSEGGRSFLGRCCLGRAVGPPLLSPARLVTQWYWRVASVFHGSGSCAAAAALCPSLVTMSSLSVFGPQEPPLTWISLLILTCRSTRTDWSKPC</sequence>
<protein>
    <recommendedName>
        <fullName evidence="2">Protein amnionless</fullName>
    </recommendedName>
</protein>
<dbReference type="GO" id="GO:0006898">
    <property type="term" value="P:receptor-mediated endocytosis"/>
    <property type="evidence" value="ECO:0007669"/>
    <property type="project" value="Ensembl"/>
</dbReference>
<keyword evidence="5" id="KW-0812">Transmembrane</keyword>
<keyword evidence="9" id="KW-0472">Membrane</keyword>
<dbReference type="GO" id="GO:0005102">
    <property type="term" value="F:signaling receptor binding"/>
    <property type="evidence" value="ECO:0007669"/>
    <property type="project" value="Ensembl"/>
</dbReference>
<dbReference type="GO" id="GO:0043235">
    <property type="term" value="C:receptor complex"/>
    <property type="evidence" value="ECO:0007669"/>
    <property type="project" value="Ensembl"/>
</dbReference>
<dbReference type="GO" id="GO:0005615">
    <property type="term" value="C:extracellular space"/>
    <property type="evidence" value="ECO:0007669"/>
    <property type="project" value="Ensembl"/>
</dbReference>
<dbReference type="Ensembl" id="ENSSHBT00005000655.1">
    <property type="protein sequence ID" value="ENSSHBP00005000523.1"/>
    <property type="gene ID" value="ENSSHBG00005000515.1"/>
</dbReference>
<dbReference type="InParanoid" id="A0A672TIM4"/>
<proteinExistence type="predicted"/>
<keyword evidence="3" id="KW-0813">Transport</keyword>
<keyword evidence="12" id="KW-1185">Reference proteome</keyword>
<evidence type="ECO:0000256" key="2">
    <source>
        <dbReference type="ARBA" id="ARBA00021200"/>
    </source>
</evidence>
<evidence type="ECO:0000256" key="6">
    <source>
        <dbReference type="ARBA" id="ARBA00022729"/>
    </source>
</evidence>
<reference evidence="11 12" key="1">
    <citation type="submission" date="2019-11" db="EMBL/GenBank/DDBJ databases">
        <title>Strigops habroptila (kakapo) genome, bStrHab1, primary haplotype, v2.</title>
        <authorList>
            <person name="Jarvis E.D."/>
            <person name="Howard J."/>
            <person name="Rhie A."/>
            <person name="Phillippy A."/>
            <person name="Korlach J."/>
            <person name="Digby A."/>
            <person name="Iorns D."/>
            <person name="Eason D."/>
            <person name="Robertson B."/>
            <person name="Raemaekers T."/>
            <person name="Howe K."/>
            <person name="Lewin H."/>
            <person name="Damas J."/>
            <person name="Hastie A."/>
            <person name="Tracey A."/>
            <person name="Chow W."/>
            <person name="Fedrigo O."/>
        </authorList>
    </citation>
    <scope>NUCLEOTIDE SEQUENCE [LARGE SCALE GENOMIC DNA]</scope>
</reference>
<dbReference type="GeneTree" id="ENSGT00390000007463"/>
<dbReference type="GO" id="GO:0043001">
    <property type="term" value="P:Golgi to plasma membrane protein transport"/>
    <property type="evidence" value="ECO:0007669"/>
    <property type="project" value="Ensembl"/>
</dbReference>
<keyword evidence="6 10" id="KW-0732">Signal</keyword>
<reference evidence="11" key="2">
    <citation type="submission" date="2025-08" db="UniProtKB">
        <authorList>
            <consortium name="Ensembl"/>
        </authorList>
    </citation>
    <scope>IDENTIFICATION</scope>
</reference>
<gene>
    <name evidence="11" type="primary">AMN</name>
</gene>
<keyword evidence="7" id="KW-0653">Protein transport</keyword>
<evidence type="ECO:0000256" key="4">
    <source>
        <dbReference type="ARBA" id="ARBA00022475"/>
    </source>
</evidence>
<evidence type="ECO:0000256" key="5">
    <source>
        <dbReference type="ARBA" id="ARBA00022692"/>
    </source>
</evidence>
<evidence type="ECO:0000256" key="1">
    <source>
        <dbReference type="ARBA" id="ARBA00004251"/>
    </source>
</evidence>
<comment type="subcellular location">
    <subcellularLocation>
        <location evidence="1">Cell membrane</location>
        <topology evidence="1">Single-pass type I membrane protein</topology>
    </subcellularLocation>
</comment>
<dbReference type="Proteomes" id="UP000472266">
    <property type="component" value="Chromosome 5"/>
</dbReference>
<dbReference type="PANTHER" id="PTHR14995:SF2">
    <property type="entry name" value="PROTEIN AMNIONLESS"/>
    <property type="match status" value="1"/>
</dbReference>
<dbReference type="PANTHER" id="PTHR14995">
    <property type="entry name" value="AMNIONLESS"/>
    <property type="match status" value="1"/>
</dbReference>
<dbReference type="GO" id="GO:0038024">
    <property type="term" value="F:cargo receptor activity"/>
    <property type="evidence" value="ECO:0007669"/>
    <property type="project" value="Ensembl"/>
</dbReference>
<feature type="chain" id="PRO_5025654138" description="Protein amnionless" evidence="10">
    <location>
        <begin position="21"/>
        <end position="432"/>
    </location>
</feature>
<dbReference type="GO" id="GO:0030139">
    <property type="term" value="C:endocytic vesicle"/>
    <property type="evidence" value="ECO:0007669"/>
    <property type="project" value="Ensembl"/>
</dbReference>
<dbReference type="AlphaFoldDB" id="A0A672TIM4"/>
<evidence type="ECO:0000256" key="8">
    <source>
        <dbReference type="ARBA" id="ARBA00022989"/>
    </source>
</evidence>
<keyword evidence="4" id="KW-1003">Cell membrane</keyword>
<dbReference type="InterPro" id="IPR026112">
    <property type="entry name" value="AMN"/>
</dbReference>
<dbReference type="GO" id="GO:0097017">
    <property type="term" value="P:renal protein absorption"/>
    <property type="evidence" value="ECO:0007669"/>
    <property type="project" value="Ensembl"/>
</dbReference>
<evidence type="ECO:0000313" key="12">
    <source>
        <dbReference type="Proteomes" id="UP000472266"/>
    </source>
</evidence>
<evidence type="ECO:0000256" key="9">
    <source>
        <dbReference type="ARBA" id="ARBA00023136"/>
    </source>
</evidence>
<name>A0A672TIM4_STRHB</name>
<evidence type="ECO:0000313" key="11">
    <source>
        <dbReference type="Ensembl" id="ENSSHBP00005000523.1"/>
    </source>
</evidence>
<dbReference type="GO" id="GO:0031528">
    <property type="term" value="C:microvillus membrane"/>
    <property type="evidence" value="ECO:0007669"/>
    <property type="project" value="Ensembl"/>
</dbReference>
<reference evidence="11" key="3">
    <citation type="submission" date="2025-09" db="UniProtKB">
        <authorList>
            <consortium name="Ensembl"/>
        </authorList>
    </citation>
    <scope>IDENTIFICATION</scope>
</reference>
<organism evidence="11 12">
    <name type="scientific">Strigops habroptila</name>
    <name type="common">Kakapo</name>
    <dbReference type="NCBI Taxonomy" id="2489341"/>
    <lineage>
        <taxon>Eukaryota</taxon>
        <taxon>Metazoa</taxon>
        <taxon>Chordata</taxon>
        <taxon>Craniata</taxon>
        <taxon>Vertebrata</taxon>
        <taxon>Euteleostomi</taxon>
        <taxon>Archelosauria</taxon>
        <taxon>Archosauria</taxon>
        <taxon>Dinosauria</taxon>
        <taxon>Saurischia</taxon>
        <taxon>Theropoda</taxon>
        <taxon>Coelurosauria</taxon>
        <taxon>Aves</taxon>
        <taxon>Neognathae</taxon>
        <taxon>Neoaves</taxon>
        <taxon>Telluraves</taxon>
        <taxon>Australaves</taxon>
        <taxon>Psittaciformes</taxon>
        <taxon>Psittacidae</taxon>
        <taxon>Strigops</taxon>
    </lineage>
</organism>
<evidence type="ECO:0000256" key="10">
    <source>
        <dbReference type="SAM" id="SignalP"/>
    </source>
</evidence>
<dbReference type="GO" id="GO:0015889">
    <property type="term" value="P:cobalamin transport"/>
    <property type="evidence" value="ECO:0007669"/>
    <property type="project" value="Ensembl"/>
</dbReference>
<dbReference type="GO" id="GO:0009235">
    <property type="term" value="P:cobalamin metabolic process"/>
    <property type="evidence" value="ECO:0007669"/>
    <property type="project" value="Ensembl"/>
</dbReference>
<accession>A0A672TIM4</accession>
<dbReference type="GO" id="GO:0016324">
    <property type="term" value="C:apical plasma membrane"/>
    <property type="evidence" value="ECO:0007669"/>
    <property type="project" value="Ensembl"/>
</dbReference>
<evidence type="ECO:0000256" key="7">
    <source>
        <dbReference type="ARBA" id="ARBA00022927"/>
    </source>
</evidence>
<evidence type="ECO:0000256" key="3">
    <source>
        <dbReference type="ARBA" id="ARBA00022448"/>
    </source>
</evidence>
<keyword evidence="8" id="KW-1133">Transmembrane helix</keyword>